<gene>
    <name evidence="2" type="ORF">GCM10009836_46220</name>
</gene>
<keyword evidence="1" id="KW-0812">Transmembrane</keyword>
<evidence type="ECO:0000313" key="2">
    <source>
        <dbReference type="EMBL" id="GAA1860829.1"/>
    </source>
</evidence>
<sequence>MSVDLAQVPAAAGWNVTTYIAAAGAVVSVATLVATTYFAGRRETVKWAREELAKAYFDFIDATYAATRASYRHHRTSSEAESADGATGEALREAIRGVRGALTRIRLLAPRRSVDLANEVRLGLERLSAGIREGMTPGEYERLRADVSAGRERLIAAAKKDMSLPE</sequence>
<evidence type="ECO:0000256" key="1">
    <source>
        <dbReference type="SAM" id="Phobius"/>
    </source>
</evidence>
<accession>A0ABN2NBY0</accession>
<protein>
    <submittedName>
        <fullName evidence="2">Uncharacterized protein</fullName>
    </submittedName>
</protein>
<dbReference type="RefSeq" id="WP_344420716.1">
    <property type="nucleotide sequence ID" value="NZ_BAAAQK010000018.1"/>
</dbReference>
<comment type="caution">
    <text evidence="2">The sequence shown here is derived from an EMBL/GenBank/DDBJ whole genome shotgun (WGS) entry which is preliminary data.</text>
</comment>
<keyword evidence="1" id="KW-1133">Transmembrane helix</keyword>
<proteinExistence type="predicted"/>
<keyword evidence="1" id="KW-0472">Membrane</keyword>
<name>A0ABN2NBY0_9PSEU</name>
<evidence type="ECO:0000313" key="3">
    <source>
        <dbReference type="Proteomes" id="UP001500449"/>
    </source>
</evidence>
<reference evidence="2 3" key="1">
    <citation type="journal article" date="2019" name="Int. J. Syst. Evol. Microbiol.">
        <title>The Global Catalogue of Microorganisms (GCM) 10K type strain sequencing project: providing services to taxonomists for standard genome sequencing and annotation.</title>
        <authorList>
            <consortium name="The Broad Institute Genomics Platform"/>
            <consortium name="The Broad Institute Genome Sequencing Center for Infectious Disease"/>
            <person name="Wu L."/>
            <person name="Ma J."/>
        </authorList>
    </citation>
    <scope>NUCLEOTIDE SEQUENCE [LARGE SCALE GENOMIC DNA]</scope>
    <source>
        <strain evidence="2 3">JCM 16009</strain>
    </source>
</reference>
<dbReference type="Proteomes" id="UP001500449">
    <property type="component" value="Unassembled WGS sequence"/>
</dbReference>
<keyword evidence="3" id="KW-1185">Reference proteome</keyword>
<organism evidence="2 3">
    <name type="scientific">Pseudonocardia ailaonensis</name>
    <dbReference type="NCBI Taxonomy" id="367279"/>
    <lineage>
        <taxon>Bacteria</taxon>
        <taxon>Bacillati</taxon>
        <taxon>Actinomycetota</taxon>
        <taxon>Actinomycetes</taxon>
        <taxon>Pseudonocardiales</taxon>
        <taxon>Pseudonocardiaceae</taxon>
        <taxon>Pseudonocardia</taxon>
    </lineage>
</organism>
<feature type="transmembrane region" description="Helical" evidence="1">
    <location>
        <begin position="20"/>
        <end position="39"/>
    </location>
</feature>
<dbReference type="EMBL" id="BAAAQK010000018">
    <property type="protein sequence ID" value="GAA1860829.1"/>
    <property type="molecule type" value="Genomic_DNA"/>
</dbReference>